<dbReference type="EMBL" id="KX492430">
    <property type="protein sequence ID" value="AOO94794.1"/>
    <property type="molecule type" value="Genomic_DNA"/>
</dbReference>
<name>A0A1B8R1T4_RHILT</name>
<accession>A0A1B8R1T4</accession>
<protein>
    <submittedName>
        <fullName evidence="1">Uncharacterized protein</fullName>
    </submittedName>
</protein>
<evidence type="ECO:0000313" key="1">
    <source>
        <dbReference type="EMBL" id="AOO94794.1"/>
    </source>
</evidence>
<dbReference type="RefSeq" id="WP_018243640.1">
    <property type="nucleotide sequence ID" value="NZ_CP050085.1"/>
</dbReference>
<organism evidence="1">
    <name type="scientific">Rhizobium leguminosarum bv. trifolii</name>
    <dbReference type="NCBI Taxonomy" id="386"/>
    <lineage>
        <taxon>Bacteria</taxon>
        <taxon>Pseudomonadati</taxon>
        <taxon>Pseudomonadota</taxon>
        <taxon>Alphaproteobacteria</taxon>
        <taxon>Hyphomicrobiales</taxon>
        <taxon>Rhizobiaceae</taxon>
        <taxon>Rhizobium/Agrobacterium group</taxon>
        <taxon>Rhizobium</taxon>
    </lineage>
</organism>
<dbReference type="AlphaFoldDB" id="A0A1B8R1T4"/>
<sequence>MFQLLGAASASGYIITALFVLVAIGRLARNVLHKLTARLPKRSALKHYTTAIVSLVFFCLLVVRMCFIATVIIDSAIRGDHVEVSGDPERQF</sequence>
<reference evidence="1" key="1">
    <citation type="journal article" date="2015" name="BMC Genomics">
        <title>Transcriptome profiling of a Rhizobium leguminosarum bv. trifolii rosR mutant reveals the role of the transcriptional regulator RosR in motility, synthesis of cell-surface components, and other cellular processes.</title>
        <authorList>
            <person name="Rachwal K."/>
            <person name="Matczynska E."/>
            <person name="Janczarek M."/>
        </authorList>
    </citation>
    <scope>NUCLEOTIDE SEQUENCE</scope>
    <source>
        <strain evidence="1">Rt24.2</strain>
    </source>
</reference>
<reference evidence="1" key="2">
    <citation type="journal article" date="2016" name="Front. Microbiol.">
        <title>The Regulatory Protein RosR Affects Rhizobium leguminosarum bv. trifolii Protein Profiles, Cell Surface Properties, and Symbiosis with Clover.</title>
        <authorList>
            <person name="Rachwal K."/>
            <person name="Boguszewska A."/>
            <person name="Kopcinska J."/>
            <person name="Karas M."/>
            <person name="Tchorzewski M."/>
            <person name="Janczarek M."/>
        </authorList>
    </citation>
    <scope>NUCLEOTIDE SEQUENCE</scope>
    <source>
        <strain evidence="1">Rt24.2</strain>
    </source>
</reference>
<proteinExistence type="predicted"/>